<evidence type="ECO:0000313" key="3">
    <source>
        <dbReference type="Proteomes" id="UP000076404"/>
    </source>
</evidence>
<protein>
    <recommendedName>
        <fullName evidence="4">Glycosyl hydrolase family 98 putative carbohydrate-binding module domain-containing protein</fullName>
    </recommendedName>
</protein>
<keyword evidence="1" id="KW-0732">Signal</keyword>
<feature type="chain" id="PRO_5007506801" description="Glycosyl hydrolase family 98 putative carbohydrate-binding module domain-containing protein" evidence="1">
    <location>
        <begin position="24"/>
        <end position="146"/>
    </location>
</feature>
<sequence>MRAPSRLLLPALALLVSVGPLVAARATPHLIWIGTAIGRDGATLRGDLEMFAGKADNTTFVELAIRKDVPGAARSWRVMRGSCATPRGAFADAGSFPLIRIGKEAKGVNSVTLPVALPDTGDFHVTVAASPTATRVLACGDLVLDD</sequence>
<evidence type="ECO:0000256" key="1">
    <source>
        <dbReference type="SAM" id="SignalP"/>
    </source>
</evidence>
<organism evidence="2 3">
    <name type="scientific">Gemmatimonas phototrophica</name>
    <dbReference type="NCBI Taxonomy" id="1379270"/>
    <lineage>
        <taxon>Bacteria</taxon>
        <taxon>Pseudomonadati</taxon>
        <taxon>Gemmatimonadota</taxon>
        <taxon>Gemmatimonadia</taxon>
        <taxon>Gemmatimonadales</taxon>
        <taxon>Gemmatimonadaceae</taxon>
        <taxon>Gemmatimonas</taxon>
    </lineage>
</organism>
<dbReference type="KEGG" id="gph:GEMMAAP_13800"/>
<dbReference type="EMBL" id="CP011454">
    <property type="protein sequence ID" value="AMW05592.1"/>
    <property type="molecule type" value="Genomic_DNA"/>
</dbReference>
<evidence type="ECO:0008006" key="4">
    <source>
        <dbReference type="Google" id="ProtNLM"/>
    </source>
</evidence>
<dbReference type="Proteomes" id="UP000076404">
    <property type="component" value="Chromosome"/>
</dbReference>
<name>A0A143BM44_9BACT</name>
<feature type="signal peptide" evidence="1">
    <location>
        <begin position="1"/>
        <end position="23"/>
    </location>
</feature>
<dbReference type="RefSeq" id="WP_026848707.1">
    <property type="nucleotide sequence ID" value="NZ_CP011454.1"/>
</dbReference>
<keyword evidence="3" id="KW-1185">Reference proteome</keyword>
<evidence type="ECO:0000313" key="2">
    <source>
        <dbReference type="EMBL" id="AMW05592.1"/>
    </source>
</evidence>
<reference evidence="2 3" key="1">
    <citation type="journal article" date="2014" name="Proc. Natl. Acad. Sci. U.S.A.">
        <title>Functional type 2 photosynthetic reaction centers found in the rare bacterial phylum Gemmatimonadetes.</title>
        <authorList>
            <person name="Zeng Y."/>
            <person name="Feng F."/>
            <person name="Medova H."/>
            <person name="Dean J."/>
            <person name="Koblizek M."/>
        </authorList>
    </citation>
    <scope>NUCLEOTIDE SEQUENCE [LARGE SCALE GENOMIC DNA]</scope>
    <source>
        <strain evidence="2 3">AP64</strain>
    </source>
</reference>
<proteinExistence type="predicted"/>
<reference evidence="2 3" key="2">
    <citation type="journal article" date="2016" name="Environ. Microbiol. Rep.">
        <title>Metagenomic evidence for the presence of phototrophic Gemmatimonadetes bacteria in diverse environments.</title>
        <authorList>
            <person name="Zeng Y."/>
            <person name="Baumbach J."/>
            <person name="Barbosa E.G."/>
            <person name="Azevedo V."/>
            <person name="Zhang C."/>
            <person name="Koblizek M."/>
        </authorList>
    </citation>
    <scope>NUCLEOTIDE SEQUENCE [LARGE SCALE GENOMIC DNA]</scope>
    <source>
        <strain evidence="2 3">AP64</strain>
    </source>
</reference>
<gene>
    <name evidence="2" type="ORF">GEMMAAP_13800</name>
</gene>
<dbReference type="AlphaFoldDB" id="A0A143BM44"/>
<accession>A0A143BM44</accession>